<feature type="region of interest" description="Disordered" evidence="1">
    <location>
        <begin position="170"/>
        <end position="193"/>
    </location>
</feature>
<feature type="region of interest" description="Disordered" evidence="1">
    <location>
        <begin position="44"/>
        <end position="66"/>
    </location>
</feature>
<feature type="compositionally biased region" description="Basic and acidic residues" evidence="1">
    <location>
        <begin position="113"/>
        <end position="126"/>
    </location>
</feature>
<reference evidence="2" key="1">
    <citation type="journal article" date="2020" name="Phytopathology">
        <title>Genome Sequence Resources of Colletotrichum truncatum, C. plurivorum, C. musicola, and C. sojae: Four Species Pathogenic to Soybean (Glycine max).</title>
        <authorList>
            <person name="Rogerio F."/>
            <person name="Boufleur T.R."/>
            <person name="Ciampi-Guillardi M."/>
            <person name="Sukno S.A."/>
            <person name="Thon M.R."/>
            <person name="Massola Junior N.S."/>
            <person name="Baroncelli R."/>
        </authorList>
    </citation>
    <scope>NUCLEOTIDE SEQUENCE</scope>
    <source>
        <strain evidence="2">LFN00145</strain>
    </source>
</reference>
<protein>
    <submittedName>
        <fullName evidence="2">Uncharacterized protein</fullName>
    </submittedName>
</protein>
<evidence type="ECO:0000256" key="1">
    <source>
        <dbReference type="SAM" id="MobiDB-lite"/>
    </source>
</evidence>
<gene>
    <name evidence="2" type="ORF">CPLU01_09734</name>
</gene>
<organism evidence="2 3">
    <name type="scientific">Colletotrichum plurivorum</name>
    <dbReference type="NCBI Taxonomy" id="2175906"/>
    <lineage>
        <taxon>Eukaryota</taxon>
        <taxon>Fungi</taxon>
        <taxon>Dikarya</taxon>
        <taxon>Ascomycota</taxon>
        <taxon>Pezizomycotina</taxon>
        <taxon>Sordariomycetes</taxon>
        <taxon>Hypocreomycetidae</taxon>
        <taxon>Glomerellales</taxon>
        <taxon>Glomerellaceae</taxon>
        <taxon>Colletotrichum</taxon>
        <taxon>Colletotrichum orchidearum species complex</taxon>
    </lineage>
</organism>
<name>A0A8H6NB25_9PEZI</name>
<proteinExistence type="predicted"/>
<keyword evidence="3" id="KW-1185">Reference proteome</keyword>
<evidence type="ECO:0000313" key="2">
    <source>
        <dbReference type="EMBL" id="KAF6826278.1"/>
    </source>
</evidence>
<dbReference type="EMBL" id="WIGO01000157">
    <property type="protein sequence ID" value="KAF6826278.1"/>
    <property type="molecule type" value="Genomic_DNA"/>
</dbReference>
<feature type="region of interest" description="Disordered" evidence="1">
    <location>
        <begin position="1"/>
        <end position="27"/>
    </location>
</feature>
<evidence type="ECO:0000313" key="3">
    <source>
        <dbReference type="Proteomes" id="UP000654918"/>
    </source>
</evidence>
<comment type="caution">
    <text evidence="2">The sequence shown here is derived from an EMBL/GenBank/DDBJ whole genome shotgun (WGS) entry which is preliminary data.</text>
</comment>
<dbReference type="Proteomes" id="UP000654918">
    <property type="component" value="Unassembled WGS sequence"/>
</dbReference>
<sequence>MALVKAAEMCSPLPSQPTPSSEATPAAAKLKALAEVAMQTLRDHYPDIAPPPPAAPLVPPPPEALSVTPAIEAPSVSPPPKALPVSKGPTQRCRCEKCAESHRPDGKLVSLKTIKEHERSQKRRENGTSQAVKCERCLCRKEKDRPCIASGPGQPCDFCTTTKQSCSFVPKKKKRTPEHMAEATAETREPPSKCARTAEAAAGAQECPFRLTASADAGPGVPSVPASCGFKAINRP</sequence>
<feature type="region of interest" description="Disordered" evidence="1">
    <location>
        <begin position="109"/>
        <end position="129"/>
    </location>
</feature>
<feature type="compositionally biased region" description="Low complexity" evidence="1">
    <location>
        <begin position="18"/>
        <end position="27"/>
    </location>
</feature>
<dbReference type="AlphaFoldDB" id="A0A8H6NB25"/>
<feature type="compositionally biased region" description="Basic and acidic residues" evidence="1">
    <location>
        <begin position="177"/>
        <end position="191"/>
    </location>
</feature>
<feature type="compositionally biased region" description="Pro residues" evidence="1">
    <location>
        <begin position="48"/>
        <end position="63"/>
    </location>
</feature>
<accession>A0A8H6NB25</accession>